<feature type="transmembrane region" description="Helical" evidence="8">
    <location>
        <begin position="397"/>
        <end position="418"/>
    </location>
</feature>
<dbReference type="Pfam" id="PF04403">
    <property type="entry name" value="PqiA"/>
    <property type="match status" value="2"/>
</dbReference>
<feature type="transmembrane region" description="Helical" evidence="8">
    <location>
        <begin position="120"/>
        <end position="151"/>
    </location>
</feature>
<gene>
    <name evidence="9" type="ORF">A0U92_06355</name>
</gene>
<dbReference type="GO" id="GO:0005886">
    <property type="term" value="C:plasma membrane"/>
    <property type="evidence" value="ECO:0007669"/>
    <property type="project" value="UniProtKB-SubCell"/>
</dbReference>
<feature type="transmembrane region" description="Helical" evidence="8">
    <location>
        <begin position="305"/>
        <end position="328"/>
    </location>
</feature>
<dbReference type="KEGG" id="aace:A0U92_06355"/>
<accession>A0A1U9KFD4</accession>
<feature type="compositionally biased region" description="Basic and acidic residues" evidence="7">
    <location>
        <begin position="484"/>
        <end position="493"/>
    </location>
</feature>
<keyword evidence="3" id="KW-0997">Cell inner membrane</keyword>
<protein>
    <submittedName>
        <fullName evidence="9">Paraquat-inducible protein A</fullName>
    </submittedName>
</protein>
<dbReference type="InterPro" id="IPR007498">
    <property type="entry name" value="PqiA-like"/>
</dbReference>
<dbReference type="InterPro" id="IPR051800">
    <property type="entry name" value="PqiA-PqiB_transport"/>
</dbReference>
<organism evidence="9 10">
    <name type="scientific">Acetobacter aceti</name>
    <dbReference type="NCBI Taxonomy" id="435"/>
    <lineage>
        <taxon>Bacteria</taxon>
        <taxon>Pseudomonadati</taxon>
        <taxon>Pseudomonadota</taxon>
        <taxon>Alphaproteobacteria</taxon>
        <taxon>Acetobacterales</taxon>
        <taxon>Acetobacteraceae</taxon>
        <taxon>Acetobacter</taxon>
        <taxon>Acetobacter subgen. Acetobacter</taxon>
    </lineage>
</organism>
<name>A0A1U9KFD4_ACEAC</name>
<dbReference type="AlphaFoldDB" id="A0A1U9KFD4"/>
<keyword evidence="10" id="KW-1185">Reference proteome</keyword>
<evidence type="ECO:0000256" key="1">
    <source>
        <dbReference type="ARBA" id="ARBA00004533"/>
    </source>
</evidence>
<feature type="transmembrane region" description="Helical" evidence="8">
    <location>
        <begin position="72"/>
        <end position="100"/>
    </location>
</feature>
<dbReference type="PANTHER" id="PTHR30462">
    <property type="entry name" value="INTERMEMBRANE TRANSPORT PROTEIN PQIB-RELATED"/>
    <property type="match status" value="1"/>
</dbReference>
<reference evidence="9 10" key="1">
    <citation type="submission" date="2016-03" db="EMBL/GenBank/DDBJ databases">
        <title>Acetic acid bacteria sequencing.</title>
        <authorList>
            <person name="Brandt J."/>
            <person name="Jakob F."/>
            <person name="Vogel R.F."/>
        </authorList>
    </citation>
    <scope>NUCLEOTIDE SEQUENCE [LARGE SCALE GENOMIC DNA]</scope>
    <source>
        <strain evidence="9 10">TMW2.1153</strain>
    </source>
</reference>
<dbReference type="RefSeq" id="WP_077812502.1">
    <property type="nucleotide sequence ID" value="NZ_CP014692.1"/>
</dbReference>
<evidence type="ECO:0000256" key="2">
    <source>
        <dbReference type="ARBA" id="ARBA00022475"/>
    </source>
</evidence>
<keyword evidence="4 8" id="KW-0812">Transmembrane</keyword>
<feature type="transmembrane region" description="Helical" evidence="8">
    <location>
        <begin position="424"/>
        <end position="444"/>
    </location>
</feature>
<evidence type="ECO:0000256" key="8">
    <source>
        <dbReference type="SAM" id="Phobius"/>
    </source>
</evidence>
<keyword evidence="2" id="KW-1003">Cell membrane</keyword>
<keyword evidence="5 8" id="KW-1133">Transmembrane helix</keyword>
<dbReference type="EMBL" id="CP014692">
    <property type="protein sequence ID" value="AQS84458.1"/>
    <property type="molecule type" value="Genomic_DNA"/>
</dbReference>
<dbReference type="Proteomes" id="UP000188937">
    <property type="component" value="Chromosome"/>
</dbReference>
<evidence type="ECO:0000256" key="6">
    <source>
        <dbReference type="ARBA" id="ARBA00023136"/>
    </source>
</evidence>
<feature type="transmembrane region" description="Helical" evidence="8">
    <location>
        <begin position="200"/>
        <end position="217"/>
    </location>
</feature>
<feature type="region of interest" description="Disordered" evidence="7">
    <location>
        <begin position="463"/>
        <end position="493"/>
    </location>
</feature>
<comment type="subcellular location">
    <subcellularLocation>
        <location evidence="1">Cell inner membrane</location>
    </subcellularLocation>
</comment>
<dbReference type="STRING" id="435.A0U92_06355"/>
<evidence type="ECO:0000313" key="10">
    <source>
        <dbReference type="Proteomes" id="UP000188937"/>
    </source>
</evidence>
<dbReference type="OrthoDB" id="9800207at2"/>
<evidence type="ECO:0000256" key="7">
    <source>
        <dbReference type="SAM" id="MobiDB-lite"/>
    </source>
</evidence>
<keyword evidence="6 8" id="KW-0472">Membrane</keyword>
<feature type="transmembrane region" description="Helical" evidence="8">
    <location>
        <begin position="348"/>
        <end position="376"/>
    </location>
</feature>
<feature type="compositionally biased region" description="Polar residues" evidence="7">
    <location>
        <begin position="471"/>
        <end position="482"/>
    </location>
</feature>
<dbReference type="eggNOG" id="COG2995">
    <property type="taxonomic scope" value="Bacteria"/>
</dbReference>
<sequence>MASSLPSRLYRSALNFTRGKRLHSSHVQVVDDLVECPCCGEFQQLEEIPPGTVARCVRCGQMLERRNKGGPLATPLAFCITSAALYLATLASSLMTLNLYGRERSVDLLTGPMELLHEGWGEVGVLVGIVTILAPGVVIAMMGMILTAAFFEELPDWAPHLLAWYEKLRPWSMMEVYILGIFVAYTKLVDMAHVEVGPAAYLIAALMISMAATDQTLDQERIWERRRVEGVILLPDGKQVKVERVSMADLGGHMPLREHMLSCHSCGLVGVFPEPVPQTRSVGLCPRCGHDLCKRKNNSLSRASALVLSAFVFYLPANLFPVMTVIKVGSGGGHTIIEGVIELWQDDMIPLSLLVLFASVTVPVAKILGLSYMIVTTKLRSTKKLGFRSKLFRIIDIIGRWSMIDVFMISILVAVVRFSSLANVVANAGVVSFAAVVVITIFAAHCFDPRLMWDVAGRNGQIPEDDALGGNNPSEVTMTPSPEEQDKMEPVRA</sequence>
<evidence type="ECO:0000313" key="9">
    <source>
        <dbReference type="EMBL" id="AQS84458.1"/>
    </source>
</evidence>
<evidence type="ECO:0000256" key="5">
    <source>
        <dbReference type="ARBA" id="ARBA00022989"/>
    </source>
</evidence>
<evidence type="ECO:0000256" key="4">
    <source>
        <dbReference type="ARBA" id="ARBA00022692"/>
    </source>
</evidence>
<proteinExistence type="predicted"/>
<dbReference type="PANTHER" id="PTHR30462:SF3">
    <property type="entry name" value="INTERMEMBRANE TRANSPORT PROTEIN PQIA"/>
    <property type="match status" value="1"/>
</dbReference>
<evidence type="ECO:0000256" key="3">
    <source>
        <dbReference type="ARBA" id="ARBA00022519"/>
    </source>
</evidence>